<name>A0A7Z0CZW3_9MICO</name>
<accession>A0A7Z0CZW3</accession>
<sequence>MPAARAFSVGEVKAVLSITGTAIPSAFDVIALFIASTISETIDFDEPVQL</sequence>
<dbReference type="Proteomes" id="UP000539111">
    <property type="component" value="Unassembled WGS sequence"/>
</dbReference>
<dbReference type="AlphaFoldDB" id="A0A7Z0CZW3"/>
<dbReference type="EMBL" id="JACBZP010000001">
    <property type="protein sequence ID" value="NYI66654.1"/>
    <property type="molecule type" value="Genomic_DNA"/>
</dbReference>
<gene>
    <name evidence="1" type="ORF">BJY26_000960</name>
</gene>
<evidence type="ECO:0000313" key="1">
    <source>
        <dbReference type="EMBL" id="NYI66654.1"/>
    </source>
</evidence>
<proteinExistence type="predicted"/>
<comment type="caution">
    <text evidence="1">The sequence shown here is derived from an EMBL/GenBank/DDBJ whole genome shotgun (WGS) entry which is preliminary data.</text>
</comment>
<protein>
    <submittedName>
        <fullName evidence="1">Uncharacterized protein</fullName>
    </submittedName>
</protein>
<organism evidence="1 2">
    <name type="scientific">Spelaeicoccus albus</name>
    <dbReference type="NCBI Taxonomy" id="1280376"/>
    <lineage>
        <taxon>Bacteria</taxon>
        <taxon>Bacillati</taxon>
        <taxon>Actinomycetota</taxon>
        <taxon>Actinomycetes</taxon>
        <taxon>Micrococcales</taxon>
        <taxon>Brevibacteriaceae</taxon>
        <taxon>Spelaeicoccus</taxon>
    </lineage>
</organism>
<evidence type="ECO:0000313" key="2">
    <source>
        <dbReference type="Proteomes" id="UP000539111"/>
    </source>
</evidence>
<reference evidence="1 2" key="1">
    <citation type="submission" date="2020-07" db="EMBL/GenBank/DDBJ databases">
        <title>Sequencing the genomes of 1000 actinobacteria strains.</title>
        <authorList>
            <person name="Klenk H.-P."/>
        </authorList>
    </citation>
    <scope>NUCLEOTIDE SEQUENCE [LARGE SCALE GENOMIC DNA]</scope>
    <source>
        <strain evidence="1 2">DSM 26341</strain>
    </source>
</reference>
<keyword evidence="2" id="KW-1185">Reference proteome</keyword>